<dbReference type="AlphaFoldDB" id="A0AAJ4DML4"/>
<dbReference type="KEGG" id="suln:FJR47_04200"/>
<organism evidence="1 2">
    <name type="scientific">Sulfurimonas xiamenensis</name>
    <dbReference type="NCBI Taxonomy" id="2590021"/>
    <lineage>
        <taxon>Bacteria</taxon>
        <taxon>Pseudomonadati</taxon>
        <taxon>Campylobacterota</taxon>
        <taxon>Epsilonproteobacteria</taxon>
        <taxon>Campylobacterales</taxon>
        <taxon>Sulfurimonadaceae</taxon>
        <taxon>Sulfurimonas</taxon>
    </lineage>
</organism>
<protein>
    <submittedName>
        <fullName evidence="1">Uncharacterized protein</fullName>
    </submittedName>
</protein>
<dbReference type="Proteomes" id="UP000326061">
    <property type="component" value="Chromosome"/>
</dbReference>
<gene>
    <name evidence="1" type="ORF">FJR47_04200</name>
</gene>
<reference evidence="2" key="1">
    <citation type="submission" date="2019-06" db="EMBL/GenBank/DDBJ databases">
        <title>Sulfurimonas gotlandica sp. nov., a chemoautotrophic and psychrotolerant epsilonproteobacterium isolated from a pelagic redoxcline, and an emended description of the genus Sulfurimonas.</title>
        <authorList>
            <person name="Wang S."/>
            <person name="Jiang L."/>
            <person name="Shao Z."/>
        </authorList>
    </citation>
    <scope>NUCLEOTIDE SEQUENCE [LARGE SCALE GENOMIC DNA]</scope>
    <source>
        <strain evidence="2">1-1N</strain>
    </source>
</reference>
<dbReference type="EMBL" id="CP041166">
    <property type="protein sequence ID" value="QFR43146.1"/>
    <property type="molecule type" value="Genomic_DNA"/>
</dbReference>
<evidence type="ECO:0000313" key="1">
    <source>
        <dbReference type="EMBL" id="QFR43146.1"/>
    </source>
</evidence>
<sequence length="382" mass="44446">MNVAFLFNSDHEKYNGFYGYPILKLILKQNIVQQSNRNIKVSVGDILTFSTASRSKTPTYEYFYELNKKVYTPHNFNYLIQPKLTDISKKATIYCVFFQNMNENTAISLHNSLKIDPSYLGSMDINLKDPYHIYFFKNSLITSYRLYGKKSSIFFSMSENEDPDLSTKEYFENFGYEVIFEDMGAMQTIFDDYDTLEHYTRVQDTKNILLKINTLTDDILDDLIISLEELHPKLFNSFAALARTYERVETEEDIAQCALSGRRILEQCADYLFPASDQLHNGRKIGQQQYKNRLWAYIETVVSDNSLDTIHIQEVGNKLDKLISQFNSGLHSELKLEDLNTLLESLILFIVQLVNLSPEAARKPYLAYEKNIEDFMKDVVQL</sequence>
<name>A0AAJ4DML4_9BACT</name>
<accession>A0AAJ4DML4</accession>
<keyword evidence="2" id="KW-1185">Reference proteome</keyword>
<proteinExistence type="predicted"/>
<dbReference type="RefSeq" id="WP_152299209.1">
    <property type="nucleotide sequence ID" value="NZ_CP041166.1"/>
</dbReference>
<evidence type="ECO:0000313" key="2">
    <source>
        <dbReference type="Proteomes" id="UP000326061"/>
    </source>
</evidence>